<dbReference type="PANTHER" id="PTHR24173:SF74">
    <property type="entry name" value="ANKYRIN REPEAT DOMAIN-CONTAINING PROTEIN 16"/>
    <property type="match status" value="1"/>
</dbReference>
<evidence type="ECO:0000313" key="4">
    <source>
        <dbReference type="EMBL" id="MCO6416272.1"/>
    </source>
</evidence>
<dbReference type="InterPro" id="IPR036770">
    <property type="entry name" value="Ankyrin_rpt-contain_sf"/>
</dbReference>
<dbReference type="PANTHER" id="PTHR24173">
    <property type="entry name" value="ANKYRIN REPEAT CONTAINING"/>
    <property type="match status" value="1"/>
</dbReference>
<reference evidence="4 5" key="1">
    <citation type="submission" date="2021-12" db="EMBL/GenBank/DDBJ databases">
        <title>Siccirubricoccus leaddurans sp. nov., a high concentration Zn2+ tolerance bacterium.</title>
        <authorList>
            <person name="Cao Y."/>
        </authorList>
    </citation>
    <scope>NUCLEOTIDE SEQUENCE [LARGE SCALE GENOMIC DNA]</scope>
    <source>
        <strain evidence="4 5">KC 17139</strain>
    </source>
</reference>
<evidence type="ECO:0000256" key="3">
    <source>
        <dbReference type="PROSITE-ProRule" id="PRU00023"/>
    </source>
</evidence>
<dbReference type="InterPro" id="IPR002110">
    <property type="entry name" value="Ankyrin_rpt"/>
</dbReference>
<accession>A0ABT1D2V7</accession>
<keyword evidence="2 3" id="KW-0040">ANK repeat</keyword>
<dbReference type="SUPFAM" id="SSF48403">
    <property type="entry name" value="Ankyrin repeat"/>
    <property type="match status" value="1"/>
</dbReference>
<dbReference type="PROSITE" id="PS50088">
    <property type="entry name" value="ANK_REPEAT"/>
    <property type="match status" value="2"/>
</dbReference>
<evidence type="ECO:0000256" key="1">
    <source>
        <dbReference type="ARBA" id="ARBA00022737"/>
    </source>
</evidence>
<evidence type="ECO:0000256" key="2">
    <source>
        <dbReference type="ARBA" id="ARBA00023043"/>
    </source>
</evidence>
<protein>
    <submittedName>
        <fullName evidence="4">Ankyrin repeat domain-containing protein</fullName>
    </submittedName>
</protein>
<evidence type="ECO:0000313" key="5">
    <source>
        <dbReference type="Proteomes" id="UP001523392"/>
    </source>
</evidence>
<dbReference type="Gene3D" id="1.25.40.20">
    <property type="entry name" value="Ankyrin repeat-containing domain"/>
    <property type="match status" value="1"/>
</dbReference>
<comment type="caution">
    <text evidence="4">The sequence shown here is derived from an EMBL/GenBank/DDBJ whole genome shotgun (WGS) entry which is preliminary data.</text>
</comment>
<dbReference type="PROSITE" id="PS50297">
    <property type="entry name" value="ANK_REP_REGION"/>
    <property type="match status" value="2"/>
</dbReference>
<dbReference type="SMART" id="SM00248">
    <property type="entry name" value="ANK"/>
    <property type="match status" value="2"/>
</dbReference>
<feature type="repeat" description="ANK" evidence="3">
    <location>
        <begin position="71"/>
        <end position="103"/>
    </location>
</feature>
<gene>
    <name evidence="4" type="ORF">JYK14_08835</name>
</gene>
<sequence>MSSQARFQEAVMAGDAASVRAMLAAEPHLAAPRRGDGTDPVVLAARHGRVEVLRLLLQAGGVAQAEGDPDGPPTALMAAAEAGQEEAVALLLEYGADPALRDRQGRTAADLAEAAGHHALRRRLATPAEAERVVWSGPSQ</sequence>
<keyword evidence="5" id="KW-1185">Reference proteome</keyword>
<dbReference type="Proteomes" id="UP001523392">
    <property type="component" value="Unassembled WGS sequence"/>
</dbReference>
<proteinExistence type="predicted"/>
<dbReference type="RefSeq" id="WP_252952878.1">
    <property type="nucleotide sequence ID" value="NZ_JAFIRR010000051.1"/>
</dbReference>
<keyword evidence="1" id="KW-0677">Repeat</keyword>
<dbReference type="Pfam" id="PF12796">
    <property type="entry name" value="Ank_2"/>
    <property type="match status" value="1"/>
</dbReference>
<feature type="repeat" description="ANK" evidence="3">
    <location>
        <begin position="36"/>
        <end position="68"/>
    </location>
</feature>
<name>A0ABT1D2V7_9PROT</name>
<organism evidence="4 5">
    <name type="scientific">Siccirubricoccus soli</name>
    <dbReference type="NCBI Taxonomy" id="2899147"/>
    <lineage>
        <taxon>Bacteria</taxon>
        <taxon>Pseudomonadati</taxon>
        <taxon>Pseudomonadota</taxon>
        <taxon>Alphaproteobacteria</taxon>
        <taxon>Acetobacterales</taxon>
        <taxon>Roseomonadaceae</taxon>
        <taxon>Siccirubricoccus</taxon>
    </lineage>
</organism>
<dbReference type="EMBL" id="JAFIRR010000051">
    <property type="protein sequence ID" value="MCO6416272.1"/>
    <property type="molecule type" value="Genomic_DNA"/>
</dbReference>